<evidence type="ECO:0000313" key="2">
    <source>
        <dbReference type="Proteomes" id="UP000887116"/>
    </source>
</evidence>
<sequence length="210" mass="23604">MPPHLAFSLDCGSELHGSLPVDYLKLQNVIFIDNQEIPNAVVKLSNVDRSVTVKRLGITLPYIITTNVDVADELSDGTYGYLKLDDKYQAVPPEENANIGKVKQLSLKFADSSRIDQVTIKLVAKYMEDKNVSKDWVPIGRRNASIYLNNNRTITAKRNNFPLTPACTMTLHKSQSGTFDQTVYSYEKSRQQHLVYVTLSLVTSLDGFFL</sequence>
<gene>
    <name evidence="1" type="ORF">TNCT_424061</name>
</gene>
<comment type="caution">
    <text evidence="1">The sequence shown here is derived from an EMBL/GenBank/DDBJ whole genome shotgun (WGS) entry which is preliminary data.</text>
</comment>
<accession>A0A8X6IWV6</accession>
<keyword evidence="1" id="KW-0547">Nucleotide-binding</keyword>
<evidence type="ECO:0000313" key="1">
    <source>
        <dbReference type="EMBL" id="GFR02663.1"/>
    </source>
</evidence>
<proteinExistence type="predicted"/>
<dbReference type="EMBL" id="BMAO01005621">
    <property type="protein sequence ID" value="GFR02663.1"/>
    <property type="molecule type" value="Genomic_DNA"/>
</dbReference>
<keyword evidence="1" id="KW-0347">Helicase</keyword>
<keyword evidence="1" id="KW-0067">ATP-binding</keyword>
<dbReference type="GO" id="GO:0004386">
    <property type="term" value="F:helicase activity"/>
    <property type="evidence" value="ECO:0007669"/>
    <property type="project" value="UniProtKB-KW"/>
</dbReference>
<organism evidence="1 2">
    <name type="scientific">Trichonephila clavata</name>
    <name type="common">Joro spider</name>
    <name type="synonym">Nephila clavata</name>
    <dbReference type="NCBI Taxonomy" id="2740835"/>
    <lineage>
        <taxon>Eukaryota</taxon>
        <taxon>Metazoa</taxon>
        <taxon>Ecdysozoa</taxon>
        <taxon>Arthropoda</taxon>
        <taxon>Chelicerata</taxon>
        <taxon>Arachnida</taxon>
        <taxon>Araneae</taxon>
        <taxon>Araneomorphae</taxon>
        <taxon>Entelegynae</taxon>
        <taxon>Araneoidea</taxon>
        <taxon>Nephilidae</taxon>
        <taxon>Trichonephila</taxon>
    </lineage>
</organism>
<dbReference type="AlphaFoldDB" id="A0A8X6IWV6"/>
<name>A0A8X6IWV6_TRICU</name>
<keyword evidence="1" id="KW-0378">Hydrolase</keyword>
<dbReference type="OrthoDB" id="8061956at2759"/>
<dbReference type="Proteomes" id="UP000887116">
    <property type="component" value="Unassembled WGS sequence"/>
</dbReference>
<protein>
    <submittedName>
        <fullName evidence="1">ATP-dependent DNA helicase</fullName>
    </submittedName>
</protein>
<keyword evidence="2" id="KW-1185">Reference proteome</keyword>
<reference evidence="1" key="1">
    <citation type="submission" date="2020-07" db="EMBL/GenBank/DDBJ databases">
        <title>Multicomponent nature underlies the extraordinary mechanical properties of spider dragline silk.</title>
        <authorList>
            <person name="Kono N."/>
            <person name="Nakamura H."/>
            <person name="Mori M."/>
            <person name="Yoshida Y."/>
            <person name="Ohtoshi R."/>
            <person name="Malay A.D."/>
            <person name="Moran D.A.P."/>
            <person name="Tomita M."/>
            <person name="Numata K."/>
            <person name="Arakawa K."/>
        </authorList>
    </citation>
    <scope>NUCLEOTIDE SEQUENCE</scope>
</reference>